<reference evidence="1" key="2">
    <citation type="submission" date="2011-05" db="EMBL/GenBank/DDBJ databases">
        <authorList>
            <person name="Davey R."/>
        </authorList>
    </citation>
    <scope>NUCLEOTIDE SEQUENCE</scope>
    <source>
        <strain evidence="1">ATCC 53608</strain>
    </source>
</reference>
<evidence type="ECO:0000313" key="1">
    <source>
        <dbReference type="EMBL" id="CCC03273.1"/>
    </source>
</evidence>
<gene>
    <name evidence="1" type="ORF">LRATCC53608_0522</name>
</gene>
<protein>
    <submittedName>
        <fullName evidence="1">Uncharacterized protein</fullName>
    </submittedName>
</protein>
<dbReference type="AlphaFoldDB" id="F8KE47"/>
<proteinExistence type="predicted"/>
<dbReference type="EMBL" id="FR854363">
    <property type="protein sequence ID" value="CCC03273.1"/>
    <property type="molecule type" value="Genomic_DNA"/>
</dbReference>
<dbReference type="HOGENOM" id="CLU_3201385_0_0_9"/>
<name>F8KE47_LIMR5</name>
<accession>F8KE47</accession>
<sequence>MLMAECFFQPNYYLMAVVHFQIPDKLADLIRWRPDLSYAIAQLVG</sequence>
<reference evidence="1" key="1">
    <citation type="journal article" date="2011" name="J. Bacteriol.">
        <title>Genome sequence of the vertebrate gut symbiont Lactobacillus reuteri ATCC 53608.</title>
        <authorList>
            <person name="Heavens D."/>
            <person name="Tailford L.E."/>
            <person name="Crossman L."/>
            <person name="Jeffers F."/>
            <person name="Mackenzie D.A."/>
            <person name="Caccamo M."/>
            <person name="Juge N."/>
        </authorList>
    </citation>
    <scope>NUCLEOTIDE SEQUENCE [LARGE SCALE GENOMIC DNA]</scope>
    <source>
        <strain evidence="1">ATCC 53608</strain>
    </source>
</reference>
<organism evidence="1">
    <name type="scientific">Limosilactobacillus reuteri subsp. suis (strain ATCC 53608 / LMG 31752 / 1063)</name>
    <name type="common">Lactobacillus reuteri</name>
    <dbReference type="NCBI Taxonomy" id="927703"/>
    <lineage>
        <taxon>Bacteria</taxon>
        <taxon>Bacillati</taxon>
        <taxon>Bacillota</taxon>
        <taxon>Bacilli</taxon>
        <taxon>Lactobacillales</taxon>
        <taxon>Lactobacillaceae</taxon>
        <taxon>Limosilactobacillus</taxon>
    </lineage>
</organism>